<sequence>MSDEREALWDKLKDMLNEMEVAGISVGFGSFQGHETDWYSIPYVSSQRTQTIEITWSMTDNVWKRGREFK</sequence>
<name>A0A7K3S134_9ACTN</name>
<dbReference type="EMBL" id="JAAGMP010001046">
    <property type="protein sequence ID" value="NEC21200.1"/>
    <property type="molecule type" value="Genomic_DNA"/>
</dbReference>
<dbReference type="AlphaFoldDB" id="A0A7K3S134"/>
<dbReference type="Proteomes" id="UP000469670">
    <property type="component" value="Unassembled WGS sequence"/>
</dbReference>
<evidence type="ECO:0000313" key="1">
    <source>
        <dbReference type="EMBL" id="NEC21200.1"/>
    </source>
</evidence>
<dbReference type="RefSeq" id="WP_164205219.1">
    <property type="nucleotide sequence ID" value="NZ_JAAGMP010001046.1"/>
</dbReference>
<proteinExistence type="predicted"/>
<comment type="caution">
    <text evidence="1">The sequence shown here is derived from an EMBL/GenBank/DDBJ whole genome shotgun (WGS) entry which is preliminary data.</text>
</comment>
<reference evidence="1 2" key="1">
    <citation type="submission" date="2020-01" db="EMBL/GenBank/DDBJ databases">
        <title>Insect and environment-associated Actinomycetes.</title>
        <authorList>
            <person name="Currrie C."/>
            <person name="Chevrette M."/>
            <person name="Carlson C."/>
            <person name="Stubbendieck R."/>
            <person name="Wendt-Pienkowski E."/>
        </authorList>
    </citation>
    <scope>NUCLEOTIDE SEQUENCE [LARGE SCALE GENOMIC DNA]</scope>
    <source>
        <strain evidence="1 2">SID7590</strain>
    </source>
</reference>
<accession>A0A7K3S134</accession>
<evidence type="ECO:0000313" key="2">
    <source>
        <dbReference type="Proteomes" id="UP000469670"/>
    </source>
</evidence>
<gene>
    <name evidence="1" type="ORF">G3I50_23575</name>
</gene>
<organism evidence="1 2">
    <name type="scientific">Streptomyces parvus</name>
    <dbReference type="NCBI Taxonomy" id="66428"/>
    <lineage>
        <taxon>Bacteria</taxon>
        <taxon>Bacillati</taxon>
        <taxon>Actinomycetota</taxon>
        <taxon>Actinomycetes</taxon>
        <taxon>Kitasatosporales</taxon>
        <taxon>Streptomycetaceae</taxon>
        <taxon>Streptomyces</taxon>
    </lineage>
</organism>
<protein>
    <submittedName>
        <fullName evidence="1">Uncharacterized protein</fullName>
    </submittedName>
</protein>